<dbReference type="EMBL" id="JANFNG010000008">
    <property type="protein sequence ID" value="MCQ4081629.1"/>
    <property type="molecule type" value="Genomic_DNA"/>
</dbReference>
<gene>
    <name evidence="2" type="ORF">NGB36_13685</name>
</gene>
<accession>A0ABT1PVD7</accession>
<sequence>MSTFASNAESLQAEWIASSVSNSGHNCVQIAALATGDIGVRDSKDPSGPALLLRPEAWSVFIADVRAGEFDLL</sequence>
<dbReference type="Proteomes" id="UP001057702">
    <property type="component" value="Unassembled WGS sequence"/>
</dbReference>
<comment type="caution">
    <text evidence="2">The sequence shown here is derived from an EMBL/GenBank/DDBJ whole genome shotgun (WGS) entry which is preliminary data.</text>
</comment>
<proteinExistence type="predicted"/>
<protein>
    <submittedName>
        <fullName evidence="2">DUF397 domain-containing protein</fullName>
    </submittedName>
</protein>
<evidence type="ECO:0000313" key="3">
    <source>
        <dbReference type="Proteomes" id="UP001057702"/>
    </source>
</evidence>
<keyword evidence="3" id="KW-1185">Reference proteome</keyword>
<evidence type="ECO:0000313" key="2">
    <source>
        <dbReference type="EMBL" id="MCQ4081629.1"/>
    </source>
</evidence>
<organism evidence="2 3">
    <name type="scientific">Streptomyces humicola</name>
    <dbReference type="NCBI Taxonomy" id="2953240"/>
    <lineage>
        <taxon>Bacteria</taxon>
        <taxon>Bacillati</taxon>
        <taxon>Actinomycetota</taxon>
        <taxon>Actinomycetes</taxon>
        <taxon>Kitasatosporales</taxon>
        <taxon>Streptomycetaceae</taxon>
        <taxon>Streptomyces</taxon>
    </lineage>
</organism>
<reference evidence="2" key="1">
    <citation type="submission" date="2022-06" db="EMBL/GenBank/DDBJ databases">
        <title>Draft genome sequence of Streptomyces sp. RB6PN25 isolated from peat swamp forest in Thailand.</title>
        <authorList>
            <person name="Duangmal K."/>
            <person name="Klaysubun C."/>
        </authorList>
    </citation>
    <scope>NUCLEOTIDE SEQUENCE</scope>
    <source>
        <strain evidence="2">RB6PN25</strain>
    </source>
</reference>
<dbReference type="Pfam" id="PF04149">
    <property type="entry name" value="DUF397"/>
    <property type="match status" value="1"/>
</dbReference>
<dbReference type="InterPro" id="IPR007278">
    <property type="entry name" value="DUF397"/>
</dbReference>
<name>A0ABT1PVD7_9ACTN</name>
<feature type="domain" description="DUF397" evidence="1">
    <location>
        <begin position="13"/>
        <end position="66"/>
    </location>
</feature>
<dbReference type="RefSeq" id="WP_255920525.1">
    <property type="nucleotide sequence ID" value="NZ_JANFNG010000008.1"/>
</dbReference>
<evidence type="ECO:0000259" key="1">
    <source>
        <dbReference type="Pfam" id="PF04149"/>
    </source>
</evidence>